<evidence type="ECO:0000256" key="7">
    <source>
        <dbReference type="ARBA" id="ARBA00022927"/>
    </source>
</evidence>
<dbReference type="PANTHER" id="PTHR33446">
    <property type="entry name" value="PROTEIN TONB-RELATED"/>
    <property type="match status" value="1"/>
</dbReference>
<evidence type="ECO:0000313" key="12">
    <source>
        <dbReference type="EMBL" id="MDR7133993.1"/>
    </source>
</evidence>
<reference evidence="12 13" key="1">
    <citation type="submission" date="2023-07" db="EMBL/GenBank/DDBJ databases">
        <title>Sorghum-associated microbial communities from plants grown in Nebraska, USA.</title>
        <authorList>
            <person name="Schachtman D."/>
        </authorList>
    </citation>
    <scope>NUCLEOTIDE SEQUENCE [LARGE SCALE GENOMIC DNA]</scope>
    <source>
        <strain evidence="12 13">BE198</strain>
    </source>
</reference>
<evidence type="ECO:0000256" key="1">
    <source>
        <dbReference type="ARBA" id="ARBA00004383"/>
    </source>
</evidence>
<feature type="domain" description="TonB C-terminal" evidence="11">
    <location>
        <begin position="136"/>
        <end position="226"/>
    </location>
</feature>
<keyword evidence="4" id="KW-1003">Cell membrane</keyword>
<evidence type="ECO:0000256" key="9">
    <source>
        <dbReference type="ARBA" id="ARBA00023136"/>
    </source>
</evidence>
<comment type="similarity">
    <text evidence="2">Belongs to the TonB family.</text>
</comment>
<evidence type="ECO:0000256" key="3">
    <source>
        <dbReference type="ARBA" id="ARBA00022448"/>
    </source>
</evidence>
<dbReference type="InterPro" id="IPR006260">
    <property type="entry name" value="TonB/TolA_C"/>
</dbReference>
<dbReference type="SUPFAM" id="SSF74653">
    <property type="entry name" value="TolA/TonB C-terminal domain"/>
    <property type="match status" value="1"/>
</dbReference>
<keyword evidence="6" id="KW-0812">Transmembrane</keyword>
<keyword evidence="13" id="KW-1185">Reference proteome</keyword>
<dbReference type="Gene3D" id="3.30.1150.10">
    <property type="match status" value="1"/>
</dbReference>
<gene>
    <name evidence="12" type="ORF">J2X06_001177</name>
</gene>
<keyword evidence="5" id="KW-0997">Cell inner membrane</keyword>
<proteinExistence type="inferred from homology"/>
<keyword evidence="7" id="KW-0653">Protein transport</keyword>
<name>A0ABU1W8S6_9GAMM</name>
<comment type="caution">
    <text evidence="12">The sequence shown here is derived from an EMBL/GenBank/DDBJ whole genome shotgun (WGS) entry which is preliminary data.</text>
</comment>
<feature type="region of interest" description="Disordered" evidence="10">
    <location>
        <begin position="75"/>
        <end position="96"/>
    </location>
</feature>
<dbReference type="InterPro" id="IPR037682">
    <property type="entry name" value="TonB_C"/>
</dbReference>
<sequence length="226" mass="24536">MAYAISHPQAGVFRFPATSLDVNRIAAQAGTVVVNAVLLMLLLVPLNAPAPLAPPEPGTEAVWIQREKPRPQLVQFTNDKPRPRSTTATRQRMEARTAPVDPIVPVQADDLVSPVLPEVPDDSLARVEPFDRGMPMAGASLQALMSPAPPYPPQAVRDGLTGIVELEILVGVDGRPIEVTIVRSSGHRMLDQAARRVVMTRWTFRPAMRDGQAVQAIGRVPIEFVL</sequence>
<organism evidence="12 13">
    <name type="scientific">Lysobacter niastensis</name>
    <dbReference type="NCBI Taxonomy" id="380629"/>
    <lineage>
        <taxon>Bacteria</taxon>
        <taxon>Pseudomonadati</taxon>
        <taxon>Pseudomonadota</taxon>
        <taxon>Gammaproteobacteria</taxon>
        <taxon>Lysobacterales</taxon>
        <taxon>Lysobacteraceae</taxon>
        <taxon>Lysobacter</taxon>
    </lineage>
</organism>
<accession>A0ABU1W8S6</accession>
<dbReference type="NCBIfam" id="TIGR01352">
    <property type="entry name" value="tonB_Cterm"/>
    <property type="match status" value="1"/>
</dbReference>
<keyword evidence="9" id="KW-0472">Membrane</keyword>
<dbReference type="RefSeq" id="WP_310059561.1">
    <property type="nucleotide sequence ID" value="NZ_JAVDVY010000001.1"/>
</dbReference>
<dbReference type="PANTHER" id="PTHR33446:SF2">
    <property type="entry name" value="PROTEIN TONB"/>
    <property type="match status" value="1"/>
</dbReference>
<evidence type="ECO:0000256" key="6">
    <source>
        <dbReference type="ARBA" id="ARBA00022692"/>
    </source>
</evidence>
<evidence type="ECO:0000256" key="2">
    <source>
        <dbReference type="ARBA" id="ARBA00006555"/>
    </source>
</evidence>
<evidence type="ECO:0000259" key="11">
    <source>
        <dbReference type="PROSITE" id="PS52015"/>
    </source>
</evidence>
<evidence type="ECO:0000256" key="10">
    <source>
        <dbReference type="SAM" id="MobiDB-lite"/>
    </source>
</evidence>
<evidence type="ECO:0000313" key="13">
    <source>
        <dbReference type="Proteomes" id="UP001251524"/>
    </source>
</evidence>
<feature type="compositionally biased region" description="Polar residues" evidence="10">
    <location>
        <begin position="75"/>
        <end position="90"/>
    </location>
</feature>
<comment type="subcellular location">
    <subcellularLocation>
        <location evidence="1">Cell inner membrane</location>
        <topology evidence="1">Single-pass membrane protein</topology>
        <orientation evidence="1">Periplasmic side</orientation>
    </subcellularLocation>
</comment>
<dbReference type="Proteomes" id="UP001251524">
    <property type="component" value="Unassembled WGS sequence"/>
</dbReference>
<keyword evidence="3" id="KW-0813">Transport</keyword>
<dbReference type="EMBL" id="JAVDVY010000001">
    <property type="protein sequence ID" value="MDR7133993.1"/>
    <property type="molecule type" value="Genomic_DNA"/>
</dbReference>
<evidence type="ECO:0000256" key="4">
    <source>
        <dbReference type="ARBA" id="ARBA00022475"/>
    </source>
</evidence>
<dbReference type="PROSITE" id="PS52015">
    <property type="entry name" value="TONB_CTD"/>
    <property type="match status" value="1"/>
</dbReference>
<dbReference type="Pfam" id="PF03544">
    <property type="entry name" value="TonB_C"/>
    <property type="match status" value="1"/>
</dbReference>
<dbReference type="InterPro" id="IPR051045">
    <property type="entry name" value="TonB-dependent_transducer"/>
</dbReference>
<keyword evidence="8" id="KW-1133">Transmembrane helix</keyword>
<protein>
    <submittedName>
        <fullName evidence="12">Protein TonB</fullName>
    </submittedName>
</protein>
<evidence type="ECO:0000256" key="5">
    <source>
        <dbReference type="ARBA" id="ARBA00022519"/>
    </source>
</evidence>
<evidence type="ECO:0000256" key="8">
    <source>
        <dbReference type="ARBA" id="ARBA00022989"/>
    </source>
</evidence>